<sequence length="100" mass="11304">MAYFSFTRDILRGRPINLFEGPNHAPVARDFTYVDDVVKGCLAALSSKKKRGPGPPVRVYNLGNTCVVELKYSQKHERRAVKIANTIVLFAKKQNDKIVR</sequence>
<dbReference type="EMBL" id="LSRQ01000292">
    <property type="protein sequence ID" value="OAY83918.1"/>
    <property type="molecule type" value="Genomic_DNA"/>
</dbReference>
<gene>
    <name evidence="5" type="ORF">ACMD2_19214</name>
</gene>
<dbReference type="Pfam" id="PF01370">
    <property type="entry name" value="Epimerase"/>
    <property type="match status" value="1"/>
</dbReference>
<dbReference type="AlphaFoldDB" id="A0A199W405"/>
<evidence type="ECO:0000259" key="4">
    <source>
        <dbReference type="Pfam" id="PF01370"/>
    </source>
</evidence>
<evidence type="ECO:0000256" key="1">
    <source>
        <dbReference type="ARBA" id="ARBA00007637"/>
    </source>
</evidence>
<dbReference type="InterPro" id="IPR036291">
    <property type="entry name" value="NAD(P)-bd_dom_sf"/>
</dbReference>
<dbReference type="GO" id="GO:0016853">
    <property type="term" value="F:isomerase activity"/>
    <property type="evidence" value="ECO:0007669"/>
    <property type="project" value="UniProtKB-KW"/>
</dbReference>
<keyword evidence="2" id="KW-0520">NAD</keyword>
<organism evidence="5 6">
    <name type="scientific">Ananas comosus</name>
    <name type="common">Pineapple</name>
    <name type="synonym">Ananas ananas</name>
    <dbReference type="NCBI Taxonomy" id="4615"/>
    <lineage>
        <taxon>Eukaryota</taxon>
        <taxon>Viridiplantae</taxon>
        <taxon>Streptophyta</taxon>
        <taxon>Embryophyta</taxon>
        <taxon>Tracheophyta</taxon>
        <taxon>Spermatophyta</taxon>
        <taxon>Magnoliopsida</taxon>
        <taxon>Liliopsida</taxon>
        <taxon>Poales</taxon>
        <taxon>Bromeliaceae</taxon>
        <taxon>Bromelioideae</taxon>
        <taxon>Ananas</taxon>
    </lineage>
</organism>
<proteinExistence type="inferred from homology"/>
<accession>A0A199W405</accession>
<dbReference type="PRINTS" id="PR01713">
    <property type="entry name" value="NUCEPIMERASE"/>
</dbReference>
<name>A0A199W405_ANACO</name>
<dbReference type="InterPro" id="IPR001509">
    <property type="entry name" value="Epimerase_deHydtase"/>
</dbReference>
<evidence type="ECO:0000256" key="2">
    <source>
        <dbReference type="ARBA" id="ARBA00023027"/>
    </source>
</evidence>
<evidence type="ECO:0000256" key="3">
    <source>
        <dbReference type="ARBA" id="ARBA00023235"/>
    </source>
</evidence>
<dbReference type="PANTHER" id="PTHR43574">
    <property type="entry name" value="EPIMERASE-RELATED"/>
    <property type="match status" value="1"/>
</dbReference>
<feature type="domain" description="NAD-dependent epimerase/dehydratase" evidence="4">
    <location>
        <begin position="5"/>
        <end position="63"/>
    </location>
</feature>
<dbReference type="SUPFAM" id="SSF51735">
    <property type="entry name" value="NAD(P)-binding Rossmann-fold domains"/>
    <property type="match status" value="1"/>
</dbReference>
<protein>
    <submittedName>
        <fullName evidence="5">UDP-glucuronate 4-epimerase 4</fullName>
    </submittedName>
</protein>
<evidence type="ECO:0000313" key="5">
    <source>
        <dbReference type="EMBL" id="OAY83918.1"/>
    </source>
</evidence>
<reference evidence="5 6" key="1">
    <citation type="journal article" date="2016" name="DNA Res.">
        <title>The draft genome of MD-2 pineapple using hybrid error correction of long reads.</title>
        <authorList>
            <person name="Redwan R.M."/>
            <person name="Saidin A."/>
            <person name="Kumar S.V."/>
        </authorList>
    </citation>
    <scope>NUCLEOTIDE SEQUENCE [LARGE SCALE GENOMIC DNA]</scope>
    <source>
        <strain evidence="6">cv. MD2</strain>
        <tissue evidence="5">Leaf</tissue>
    </source>
</reference>
<dbReference type="STRING" id="4615.A0A199W405"/>
<dbReference type="Gene3D" id="3.40.50.720">
    <property type="entry name" value="NAD(P)-binding Rossmann-like Domain"/>
    <property type="match status" value="1"/>
</dbReference>
<evidence type="ECO:0000313" key="6">
    <source>
        <dbReference type="Proteomes" id="UP000092600"/>
    </source>
</evidence>
<dbReference type="Proteomes" id="UP000092600">
    <property type="component" value="Unassembled WGS sequence"/>
</dbReference>
<comment type="caution">
    <text evidence="5">The sequence shown here is derived from an EMBL/GenBank/DDBJ whole genome shotgun (WGS) entry which is preliminary data.</text>
</comment>
<keyword evidence="3" id="KW-0413">Isomerase</keyword>
<comment type="similarity">
    <text evidence="1">Belongs to the NAD(P)-dependent epimerase/dehydratase family.</text>
</comment>